<evidence type="ECO:0000256" key="1">
    <source>
        <dbReference type="ARBA" id="ARBA00022801"/>
    </source>
</evidence>
<evidence type="ECO:0000313" key="2">
    <source>
        <dbReference type="EMBL" id="KAA6306399.1"/>
    </source>
</evidence>
<dbReference type="InterPro" id="IPR036852">
    <property type="entry name" value="Peptidase_S8/S53_dom_sf"/>
</dbReference>
<dbReference type="GO" id="GO:0004252">
    <property type="term" value="F:serine-type endopeptidase activity"/>
    <property type="evidence" value="ECO:0007669"/>
    <property type="project" value="InterPro"/>
</dbReference>
<dbReference type="InterPro" id="IPR023827">
    <property type="entry name" value="Peptidase_S8_Asp-AS"/>
</dbReference>
<reference evidence="2" key="1">
    <citation type="submission" date="2019-03" db="EMBL/GenBank/DDBJ databases">
        <title>Single cell metagenomics reveals metabolic interactions within the superorganism composed of flagellate Streblomastix strix and complex community of Bacteroidetes bacteria on its surface.</title>
        <authorList>
            <person name="Treitli S.C."/>
            <person name="Kolisko M."/>
            <person name="Husnik F."/>
            <person name="Keeling P."/>
            <person name="Hampl V."/>
        </authorList>
    </citation>
    <scope>NUCLEOTIDE SEQUENCE</scope>
    <source>
        <strain evidence="2">STM</strain>
    </source>
</reference>
<feature type="non-terminal residue" evidence="2">
    <location>
        <position position="1"/>
    </location>
</feature>
<proteinExistence type="predicted"/>
<dbReference type="PROSITE" id="PS00136">
    <property type="entry name" value="SUBTILASE_ASP"/>
    <property type="match status" value="1"/>
</dbReference>
<gene>
    <name evidence="2" type="ORF">EZS27_041945</name>
</gene>
<dbReference type="GO" id="GO:0006508">
    <property type="term" value="P:proteolysis"/>
    <property type="evidence" value="ECO:0007669"/>
    <property type="project" value="InterPro"/>
</dbReference>
<accession>A0A5J4PD80</accession>
<sequence length="219" mass="24846">ICVVIIYAMRILLILIFLFASLATKSAQQEDTLKYRISLKDKVATTYSLNHPHEFLSEKAINRRIRQRLPIDSTDLPVCRAYIDAIKRVGVEVVAIGRWDNFVTVSCNDTALVDKIAQLPFVRSTEKVWTAPKVIRRATDRDIVTNKNPEKRENWYGNAYEQIRLSKGDKLHEAGFKGEGMTIAIIDAGFHNVDVIKQLGNARILGTRDFVNPQSNVYA</sequence>
<protein>
    <recommendedName>
        <fullName evidence="3">Subtilisin</fullName>
    </recommendedName>
</protein>
<dbReference type="SUPFAM" id="SSF52743">
    <property type="entry name" value="Subtilisin-like"/>
    <property type="match status" value="1"/>
</dbReference>
<feature type="non-terminal residue" evidence="2">
    <location>
        <position position="219"/>
    </location>
</feature>
<dbReference type="AlphaFoldDB" id="A0A5J4PD80"/>
<evidence type="ECO:0008006" key="3">
    <source>
        <dbReference type="Google" id="ProtNLM"/>
    </source>
</evidence>
<keyword evidence="1" id="KW-0378">Hydrolase</keyword>
<name>A0A5J4PD80_9ZZZZ</name>
<organism evidence="2">
    <name type="scientific">termite gut metagenome</name>
    <dbReference type="NCBI Taxonomy" id="433724"/>
    <lineage>
        <taxon>unclassified sequences</taxon>
        <taxon>metagenomes</taxon>
        <taxon>organismal metagenomes</taxon>
    </lineage>
</organism>
<comment type="caution">
    <text evidence="2">The sequence shown here is derived from an EMBL/GenBank/DDBJ whole genome shotgun (WGS) entry which is preliminary data.</text>
</comment>
<dbReference type="EMBL" id="SNRY01009943">
    <property type="protein sequence ID" value="KAA6306399.1"/>
    <property type="molecule type" value="Genomic_DNA"/>
</dbReference>